<keyword evidence="3" id="KW-1185">Reference proteome</keyword>
<dbReference type="EMBL" id="FORA01000001">
    <property type="protein sequence ID" value="SFI64768.1"/>
    <property type="molecule type" value="Genomic_DNA"/>
</dbReference>
<protein>
    <submittedName>
        <fullName evidence="2">Trehalose 6-phosphate synthase</fullName>
    </submittedName>
</protein>
<gene>
    <name evidence="2" type="ORF">SAMN04488095_1460</name>
</gene>
<evidence type="ECO:0000313" key="2">
    <source>
        <dbReference type="EMBL" id="SFI64768.1"/>
    </source>
</evidence>
<dbReference type="GO" id="GO:0003825">
    <property type="term" value="F:alpha,alpha-trehalose-phosphate synthase (UDP-forming) activity"/>
    <property type="evidence" value="ECO:0007669"/>
    <property type="project" value="TreeGrafter"/>
</dbReference>
<dbReference type="Gene3D" id="3.40.50.2000">
    <property type="entry name" value="Glycogen Phosphorylase B"/>
    <property type="match status" value="2"/>
</dbReference>
<dbReference type="SUPFAM" id="SSF53756">
    <property type="entry name" value="UDP-Glycosyltransferase/glycogen phosphorylase"/>
    <property type="match status" value="1"/>
</dbReference>
<dbReference type="GO" id="GO:0005992">
    <property type="term" value="P:trehalose biosynthetic process"/>
    <property type="evidence" value="ECO:0007669"/>
    <property type="project" value="InterPro"/>
</dbReference>
<evidence type="ECO:0000313" key="3">
    <source>
        <dbReference type="Proteomes" id="UP000199110"/>
    </source>
</evidence>
<evidence type="ECO:0000256" key="1">
    <source>
        <dbReference type="ARBA" id="ARBA00008799"/>
    </source>
</evidence>
<dbReference type="STRING" id="390807.SAMN04488095_1460"/>
<dbReference type="Proteomes" id="UP000199110">
    <property type="component" value="Unassembled WGS sequence"/>
</dbReference>
<dbReference type="PANTHER" id="PTHR10788">
    <property type="entry name" value="TREHALOSE-6-PHOSPHATE SYNTHASE"/>
    <property type="match status" value="1"/>
</dbReference>
<organism evidence="2 3">
    <name type="scientific">Jannaschia pohangensis</name>
    <dbReference type="NCBI Taxonomy" id="390807"/>
    <lineage>
        <taxon>Bacteria</taxon>
        <taxon>Pseudomonadati</taxon>
        <taxon>Pseudomonadota</taxon>
        <taxon>Alphaproteobacteria</taxon>
        <taxon>Rhodobacterales</taxon>
        <taxon>Roseobacteraceae</taxon>
        <taxon>Jannaschia</taxon>
    </lineage>
</organism>
<proteinExistence type="inferred from homology"/>
<dbReference type="AlphaFoldDB" id="A0A1I3JXI3"/>
<reference evidence="2 3" key="1">
    <citation type="submission" date="2016-10" db="EMBL/GenBank/DDBJ databases">
        <authorList>
            <person name="de Groot N.N."/>
        </authorList>
    </citation>
    <scope>NUCLEOTIDE SEQUENCE [LARGE SCALE GENOMIC DNA]</scope>
    <source>
        <strain evidence="2 3">DSM 19073</strain>
    </source>
</reference>
<dbReference type="PANTHER" id="PTHR10788:SF106">
    <property type="entry name" value="BCDNA.GH08860"/>
    <property type="match status" value="1"/>
</dbReference>
<sequence>MPDGAEPMSDGRLIVVSNRLPKGDVPSGGLVFAVHEMLSQTGGLWIGAADPTKTAEDGLTQIGKGVYDRATFALSEDEHRHYYLGYSNSMLWPLFHHRADLLSFDQDDFDGYARVNARVARAIAEVAAPGDTIWIQDYHFLMVAKYLRELGVRNRIGLFLHIPCPNVSDLMALPQGADLPGWLAAHDLVGLQTQRDVSAVSDLLRLDRAIERLPNGGWIRKGHRFAVLSFPIGIDAQGFADTAASAPELPLRMPRDAPLILGVDRLDYSKGLVQRFDGFDTYLARRDAGGPRPTFLQIAPGSREDVAAYQEIRDQLERRAGAINGAHADLDWTPLRYVRRNIDRAILAGLYRRADVALVTPLADGMNLVAKEFVAAQDDEDPGVLILSHFAGAAEQLRAALLVNPFDTSALAEAIDRAIHMPLAERLERHAALRPMVFDQDITWWRDNFLRHLRGHAGFDRAMARFSAP</sequence>
<dbReference type="Pfam" id="PF00982">
    <property type="entry name" value="Glyco_transf_20"/>
    <property type="match status" value="1"/>
</dbReference>
<dbReference type="CDD" id="cd03788">
    <property type="entry name" value="GT20_TPS"/>
    <property type="match status" value="1"/>
</dbReference>
<name>A0A1I3JXI3_9RHOB</name>
<accession>A0A1I3JXI3</accession>
<comment type="similarity">
    <text evidence="1">Belongs to the glycosyltransferase 20 family.</text>
</comment>
<dbReference type="InterPro" id="IPR001830">
    <property type="entry name" value="Glyco_trans_20"/>
</dbReference>